<dbReference type="Proteomes" id="UP000644147">
    <property type="component" value="Unassembled WGS sequence"/>
</dbReference>
<dbReference type="RefSeq" id="WP_200507085.1">
    <property type="nucleotide sequence ID" value="NZ_JAEHFX010000008.1"/>
</dbReference>
<accession>A0ABS1C4X3</accession>
<reference evidence="1 2" key="1">
    <citation type="submission" date="2020-12" db="EMBL/GenBank/DDBJ databases">
        <title>Bacterial novel species Adhaeribacter sp. BT258 isolated from soil.</title>
        <authorList>
            <person name="Jung H.-Y."/>
        </authorList>
    </citation>
    <scope>NUCLEOTIDE SEQUENCE [LARGE SCALE GENOMIC DNA]</scope>
    <source>
        <strain evidence="1 2">BT258</strain>
    </source>
</reference>
<keyword evidence="2" id="KW-1185">Reference proteome</keyword>
<dbReference type="EMBL" id="JAEHFX010000008">
    <property type="protein sequence ID" value="MBK0404241.1"/>
    <property type="molecule type" value="Genomic_DNA"/>
</dbReference>
<proteinExistence type="predicted"/>
<comment type="caution">
    <text evidence="1">The sequence shown here is derived from an EMBL/GenBank/DDBJ whole genome shotgun (WGS) entry which is preliminary data.</text>
</comment>
<name>A0ABS1C4X3_9BACT</name>
<gene>
    <name evidence="1" type="ORF">I5M27_14690</name>
</gene>
<sequence length="72" mass="8351">MSEHDFKDFWDEQDYLAEFGFIGFRNLRIICLNPQIEFLCKTTFVVAFLRLSAITDIASATLSKITLSERVN</sequence>
<protein>
    <submittedName>
        <fullName evidence="1">Uncharacterized protein</fullName>
    </submittedName>
</protein>
<evidence type="ECO:0000313" key="2">
    <source>
        <dbReference type="Proteomes" id="UP000644147"/>
    </source>
</evidence>
<evidence type="ECO:0000313" key="1">
    <source>
        <dbReference type="EMBL" id="MBK0404241.1"/>
    </source>
</evidence>
<organism evidence="1 2">
    <name type="scientific">Adhaeribacter terrigena</name>
    <dbReference type="NCBI Taxonomy" id="2793070"/>
    <lineage>
        <taxon>Bacteria</taxon>
        <taxon>Pseudomonadati</taxon>
        <taxon>Bacteroidota</taxon>
        <taxon>Cytophagia</taxon>
        <taxon>Cytophagales</taxon>
        <taxon>Hymenobacteraceae</taxon>
        <taxon>Adhaeribacter</taxon>
    </lineage>
</organism>